<dbReference type="AlphaFoldDB" id="A0A142JNU2"/>
<dbReference type="PANTHER" id="PTHR45228:SF8">
    <property type="entry name" value="TWO-COMPONENT RESPONSE REGULATOR-RELATED"/>
    <property type="match status" value="1"/>
</dbReference>
<dbReference type="STRING" id="1796606.A2G96_19445"/>
<dbReference type="Proteomes" id="UP000075238">
    <property type="component" value="Chromosome 1"/>
</dbReference>
<dbReference type="Gene3D" id="3.40.50.2300">
    <property type="match status" value="1"/>
</dbReference>
<dbReference type="EMBL" id="CP014844">
    <property type="protein sequence ID" value="AMR79754.1"/>
    <property type="molecule type" value="Genomic_DNA"/>
</dbReference>
<dbReference type="CDD" id="cd17569">
    <property type="entry name" value="REC_HupR-like"/>
    <property type="match status" value="1"/>
</dbReference>
<dbReference type="PANTHER" id="PTHR45228">
    <property type="entry name" value="CYCLIC DI-GMP PHOSPHODIESTERASE TM_0186-RELATED"/>
    <property type="match status" value="1"/>
</dbReference>
<proteinExistence type="predicted"/>
<dbReference type="Pfam" id="PF00072">
    <property type="entry name" value="Response_reg"/>
    <property type="match status" value="1"/>
</dbReference>
<feature type="domain" description="Response regulatory" evidence="2">
    <location>
        <begin position="13"/>
        <end position="129"/>
    </location>
</feature>
<dbReference type="OrthoDB" id="9774747at2"/>
<dbReference type="KEGG" id="cnan:A2G96_19445"/>
<evidence type="ECO:0000313" key="4">
    <source>
        <dbReference type="Proteomes" id="UP000075238"/>
    </source>
</evidence>
<dbReference type="InterPro" id="IPR001789">
    <property type="entry name" value="Sig_transdc_resp-reg_receiver"/>
</dbReference>
<dbReference type="GO" id="GO:0000160">
    <property type="term" value="P:phosphorelay signal transduction system"/>
    <property type="evidence" value="ECO:0007669"/>
    <property type="project" value="InterPro"/>
</dbReference>
<protein>
    <recommendedName>
        <fullName evidence="2">Response regulatory domain-containing protein</fullName>
    </recommendedName>
</protein>
<keyword evidence="1" id="KW-0597">Phosphoprotein</keyword>
<accession>A0A142JNU2</accession>
<evidence type="ECO:0000313" key="3">
    <source>
        <dbReference type="EMBL" id="AMR79754.1"/>
    </source>
</evidence>
<name>A0A142JNU2_9BURK</name>
<gene>
    <name evidence="3" type="ORF">A2G96_19445</name>
</gene>
<keyword evidence="4" id="KW-1185">Reference proteome</keyword>
<evidence type="ECO:0000259" key="2">
    <source>
        <dbReference type="PROSITE" id="PS50110"/>
    </source>
</evidence>
<dbReference type="PROSITE" id="PS50110">
    <property type="entry name" value="RESPONSE_REGULATORY"/>
    <property type="match status" value="1"/>
</dbReference>
<feature type="modified residue" description="4-aspartylphosphate" evidence="1">
    <location>
        <position position="63"/>
    </location>
</feature>
<dbReference type="SMART" id="SM00448">
    <property type="entry name" value="REC"/>
    <property type="match status" value="1"/>
</dbReference>
<dbReference type="RefSeq" id="WP_062801688.1">
    <property type="nucleotide sequence ID" value="NZ_CP014844.1"/>
</dbReference>
<sequence>MTEPIATQAPPPAILFVDDEATAVKYFQRAIGALAPVVTGGSVEEGKALLDAHADSLAVLVSDQRMPGEYGNELLRYARERYPHIVRILTTAYSELDQTVEAVNQGQIHRYIKKPWDITALRMELKQALELAGLRKERDQLIREKLSVLQTQTVASRIGMVHALCASLIGPGRFQPVETYLAAVDLAGAGSVDPDWQRMDYADLVRAEAERSGSFGHAVGTRLAQLRAAHAGKGAADAAAVIADALGSEVVRRDGDAVVWTAPATLAEFLAQPVGSPVSAPHAGWLASLLWLEEAGGAVRLVRDGDTIVCRAAPRSESFAADRLAAWIERFSMPA</sequence>
<dbReference type="InterPro" id="IPR052020">
    <property type="entry name" value="Cyclic_di-GMP/3'3'-cGAMP_PDE"/>
</dbReference>
<evidence type="ECO:0000256" key="1">
    <source>
        <dbReference type="PROSITE-ProRule" id="PRU00169"/>
    </source>
</evidence>
<organism evidence="3 4">
    <name type="scientific">Cupriavidus nantongensis</name>
    <dbReference type="NCBI Taxonomy" id="1796606"/>
    <lineage>
        <taxon>Bacteria</taxon>
        <taxon>Pseudomonadati</taxon>
        <taxon>Pseudomonadota</taxon>
        <taxon>Betaproteobacteria</taxon>
        <taxon>Burkholderiales</taxon>
        <taxon>Burkholderiaceae</taxon>
        <taxon>Cupriavidus</taxon>
    </lineage>
</organism>
<reference evidence="3 4" key="1">
    <citation type="submission" date="2016-03" db="EMBL/GenBank/DDBJ databases">
        <title>Complete genome sequence of a novel chlorpyrifos degrading bacterium, Cupriavidus nantongensis sp. X1.</title>
        <authorList>
            <person name="Fang L."/>
        </authorList>
    </citation>
    <scope>NUCLEOTIDE SEQUENCE [LARGE SCALE GENOMIC DNA]</scope>
    <source>
        <strain evidence="3 4">X1</strain>
    </source>
</reference>
<dbReference type="SUPFAM" id="SSF52172">
    <property type="entry name" value="CheY-like"/>
    <property type="match status" value="1"/>
</dbReference>
<dbReference type="InterPro" id="IPR011006">
    <property type="entry name" value="CheY-like_superfamily"/>
</dbReference>